<accession>A0A0C9X639</accession>
<dbReference type="EMBL" id="KN838711">
    <property type="protein sequence ID" value="KIJ96783.1"/>
    <property type="molecule type" value="Genomic_DNA"/>
</dbReference>
<evidence type="ECO:0000313" key="3">
    <source>
        <dbReference type="Proteomes" id="UP000054477"/>
    </source>
</evidence>
<name>A0A0C9X639_9AGAR</name>
<feature type="compositionally biased region" description="Low complexity" evidence="1">
    <location>
        <begin position="848"/>
        <end position="879"/>
    </location>
</feature>
<feature type="region of interest" description="Disordered" evidence="1">
    <location>
        <begin position="56"/>
        <end position="84"/>
    </location>
</feature>
<evidence type="ECO:0000313" key="2">
    <source>
        <dbReference type="EMBL" id="KIJ96783.1"/>
    </source>
</evidence>
<feature type="compositionally biased region" description="Gly residues" evidence="1">
    <location>
        <begin position="515"/>
        <end position="525"/>
    </location>
</feature>
<dbReference type="AlphaFoldDB" id="A0A0C9X639"/>
<organism evidence="2 3">
    <name type="scientific">Laccaria amethystina LaAM-08-1</name>
    <dbReference type="NCBI Taxonomy" id="1095629"/>
    <lineage>
        <taxon>Eukaryota</taxon>
        <taxon>Fungi</taxon>
        <taxon>Dikarya</taxon>
        <taxon>Basidiomycota</taxon>
        <taxon>Agaricomycotina</taxon>
        <taxon>Agaricomycetes</taxon>
        <taxon>Agaricomycetidae</taxon>
        <taxon>Agaricales</taxon>
        <taxon>Agaricineae</taxon>
        <taxon>Hydnangiaceae</taxon>
        <taxon>Laccaria</taxon>
    </lineage>
</organism>
<feature type="region of interest" description="Disordered" evidence="1">
    <location>
        <begin position="753"/>
        <end position="879"/>
    </location>
</feature>
<reference evidence="2 3" key="1">
    <citation type="submission" date="2014-04" db="EMBL/GenBank/DDBJ databases">
        <authorList>
            <consortium name="DOE Joint Genome Institute"/>
            <person name="Kuo A."/>
            <person name="Kohler A."/>
            <person name="Nagy L.G."/>
            <person name="Floudas D."/>
            <person name="Copeland A."/>
            <person name="Barry K.W."/>
            <person name="Cichocki N."/>
            <person name="Veneault-Fourrey C."/>
            <person name="LaButti K."/>
            <person name="Lindquist E.A."/>
            <person name="Lipzen A."/>
            <person name="Lundell T."/>
            <person name="Morin E."/>
            <person name="Murat C."/>
            <person name="Sun H."/>
            <person name="Tunlid A."/>
            <person name="Henrissat B."/>
            <person name="Grigoriev I.V."/>
            <person name="Hibbett D.S."/>
            <person name="Martin F."/>
            <person name="Nordberg H.P."/>
            <person name="Cantor M.N."/>
            <person name="Hua S.X."/>
        </authorList>
    </citation>
    <scope>NUCLEOTIDE SEQUENCE [LARGE SCALE GENOMIC DNA]</scope>
    <source>
        <strain evidence="2 3">LaAM-08-1</strain>
    </source>
</reference>
<protein>
    <submittedName>
        <fullName evidence="2">Uncharacterized protein</fullName>
    </submittedName>
</protein>
<feature type="compositionally biased region" description="Basic and acidic residues" evidence="1">
    <location>
        <begin position="762"/>
        <end position="771"/>
    </location>
</feature>
<feature type="compositionally biased region" description="Polar residues" evidence="1">
    <location>
        <begin position="546"/>
        <end position="558"/>
    </location>
</feature>
<feature type="compositionally biased region" description="Low complexity" evidence="1">
    <location>
        <begin position="357"/>
        <end position="366"/>
    </location>
</feature>
<feature type="compositionally biased region" description="Polar residues" evidence="1">
    <location>
        <begin position="565"/>
        <end position="574"/>
    </location>
</feature>
<feature type="compositionally biased region" description="Pro residues" evidence="1">
    <location>
        <begin position="385"/>
        <end position="396"/>
    </location>
</feature>
<dbReference type="OrthoDB" id="3033067at2759"/>
<dbReference type="HOGENOM" id="CLU_015055_0_0_1"/>
<sequence>MPNPGGFAGSRLRFLEGELPAYMKAVINNREDDFILDLWRRYFKRYPVDLADNLEPTEETLASVNDNEPDEELEPPNQETMTEEEYDNQLLKFNQTKEAIEKKKQKIKCWLTYRQKKVPNLAKIKDSLPDTDDPAIIMLARLTGTSLSKPRVPIAYNVWGRFNKQKIHDAYTKAHLYKPLPKNLQAAERTRINKALFDALPLDEREKYIEMAKKEGDEKLKEWKNKLSGPPSTDPEDRQRCITALPIFVQPILDLIHAGTNMQATFIVGGPEPADGGRLNIISMHAGSIKGPVGMNFGQAEREGFQEVITPLFGRYLRKCYTKSECRAQALLSSNPVLSRLTGDEVSVHGADWDIDPSAAASSSEEPALHLPPTNAAPLNSELGAPPPSTPVPLHPASPLSAHRSPPPSLRGSLLPSLRGSPPSSLRGSLLPSLRGSPPSSLCGSLLPSLRGSPPSSLHGSPPPSPDPICPSPVPPSPPSSPSPISDPLVSDAREEECISGKKRKGSLSSVVDSGAGGENGGSGGAKKRRGMTSAKGSRVGRGRRLQSTANAGAQGSKSAPLKKTSISTLKSPTMPVSAQLPISSCSTPLPSWFTSCSTMLRSHDLGLAWLELVGLWEAFEQRHNFKPADKQSNLSNFKRPPCIAEWLKNARRPSWRPSFKDAGKFNLQFDADFLAWWGSLLPATAGGDLSPIAKPGINGLLSVMAALFFWGTSCGPTLAWAERLEDVSAALANLYLNAVVFSCSTSSLKAGGYNMVNKNKRAGDKRDSDGQQRQVRSQEQSQEQHQARRKDEARHSTINGEDDNEGDNADDDEGAEGDEGHEDDEGHWQHQQQDGDGQERQVRSKETTPATETVRTTTSMLPMTKGMKTTKGMSTKTSTMRVMVTTNDNDKAAATNGGWQ</sequence>
<feature type="compositionally biased region" description="Pro residues" evidence="1">
    <location>
        <begin position="461"/>
        <end position="482"/>
    </location>
</feature>
<evidence type="ECO:0000256" key="1">
    <source>
        <dbReference type="SAM" id="MobiDB-lite"/>
    </source>
</evidence>
<feature type="compositionally biased region" description="Low complexity" evidence="1">
    <location>
        <begin position="410"/>
        <end position="460"/>
    </location>
</feature>
<feature type="region of interest" description="Disordered" evidence="1">
    <location>
        <begin position="357"/>
        <end position="574"/>
    </location>
</feature>
<reference evidence="3" key="2">
    <citation type="submission" date="2015-01" db="EMBL/GenBank/DDBJ databases">
        <title>Evolutionary Origins and Diversification of the Mycorrhizal Mutualists.</title>
        <authorList>
            <consortium name="DOE Joint Genome Institute"/>
            <consortium name="Mycorrhizal Genomics Consortium"/>
            <person name="Kohler A."/>
            <person name="Kuo A."/>
            <person name="Nagy L.G."/>
            <person name="Floudas D."/>
            <person name="Copeland A."/>
            <person name="Barry K.W."/>
            <person name="Cichocki N."/>
            <person name="Veneault-Fourrey C."/>
            <person name="LaButti K."/>
            <person name="Lindquist E.A."/>
            <person name="Lipzen A."/>
            <person name="Lundell T."/>
            <person name="Morin E."/>
            <person name="Murat C."/>
            <person name="Riley R."/>
            <person name="Ohm R."/>
            <person name="Sun H."/>
            <person name="Tunlid A."/>
            <person name="Henrissat B."/>
            <person name="Grigoriev I.V."/>
            <person name="Hibbett D.S."/>
            <person name="Martin F."/>
        </authorList>
    </citation>
    <scope>NUCLEOTIDE SEQUENCE [LARGE SCALE GENOMIC DNA]</scope>
    <source>
        <strain evidence="3">LaAM-08-1</strain>
    </source>
</reference>
<dbReference type="Proteomes" id="UP000054477">
    <property type="component" value="Unassembled WGS sequence"/>
</dbReference>
<feature type="compositionally biased region" description="Basic and acidic residues" evidence="1">
    <location>
        <begin position="838"/>
        <end position="847"/>
    </location>
</feature>
<gene>
    <name evidence="2" type="ORF">K443DRAFT_10406</name>
</gene>
<proteinExistence type="predicted"/>
<feature type="compositionally biased region" description="Acidic residues" evidence="1">
    <location>
        <begin position="801"/>
        <end position="826"/>
    </location>
</feature>
<feature type="compositionally biased region" description="Low complexity" evidence="1">
    <location>
        <begin position="772"/>
        <end position="785"/>
    </location>
</feature>
<feature type="compositionally biased region" description="Basic and acidic residues" evidence="1">
    <location>
        <begin position="786"/>
        <end position="796"/>
    </location>
</feature>
<keyword evidence="3" id="KW-1185">Reference proteome</keyword>